<accession>A0A2N1MDH7</accession>
<comment type="caution">
    <text evidence="1">The sequence shown here is derived from an EMBL/GenBank/DDBJ whole genome shotgun (WGS) entry which is preliminary data.</text>
</comment>
<organism evidence="1 2">
    <name type="scientific">Rhizophagus irregularis</name>
    <dbReference type="NCBI Taxonomy" id="588596"/>
    <lineage>
        <taxon>Eukaryota</taxon>
        <taxon>Fungi</taxon>
        <taxon>Fungi incertae sedis</taxon>
        <taxon>Mucoromycota</taxon>
        <taxon>Glomeromycotina</taxon>
        <taxon>Glomeromycetes</taxon>
        <taxon>Glomerales</taxon>
        <taxon>Glomeraceae</taxon>
        <taxon>Rhizophagus</taxon>
    </lineage>
</organism>
<evidence type="ECO:0000313" key="2">
    <source>
        <dbReference type="Proteomes" id="UP000233469"/>
    </source>
</evidence>
<dbReference type="Proteomes" id="UP000233469">
    <property type="component" value="Unassembled WGS sequence"/>
</dbReference>
<dbReference type="AlphaFoldDB" id="A0A2N1MDH7"/>
<dbReference type="EMBL" id="LLXL01002922">
    <property type="protein sequence ID" value="PKK59692.1"/>
    <property type="molecule type" value="Genomic_DNA"/>
</dbReference>
<proteinExistence type="predicted"/>
<protein>
    <submittedName>
        <fullName evidence="1">Uncharacterized protein</fullName>
    </submittedName>
</protein>
<gene>
    <name evidence="1" type="ORF">RhiirC2_762439</name>
</gene>
<sequence length="59" mass="6691">MTKISEIAWSQKSDNSDALVFSFHGTTMIEISQHLTQLCDNALIAEEHRLEANQKEILC</sequence>
<name>A0A2N1MDH7_9GLOM</name>
<reference evidence="1 2" key="2">
    <citation type="submission" date="2017-10" db="EMBL/GenBank/DDBJ databases">
        <title>Extensive intraspecific genome diversity in a model arbuscular mycorrhizal fungus.</title>
        <authorList>
            <person name="Chen E.C.H."/>
            <person name="Morin E."/>
            <person name="Baudet D."/>
            <person name="Noel J."/>
            <person name="Ndikumana S."/>
            <person name="Charron P."/>
            <person name="St-Onge C."/>
            <person name="Giorgi J."/>
            <person name="Grigoriev I.V."/>
            <person name="Roux C."/>
            <person name="Martin F.M."/>
            <person name="Corradi N."/>
        </authorList>
    </citation>
    <scope>NUCLEOTIDE SEQUENCE [LARGE SCALE GENOMIC DNA]</scope>
    <source>
        <strain evidence="1 2">C2</strain>
    </source>
</reference>
<evidence type="ECO:0000313" key="1">
    <source>
        <dbReference type="EMBL" id="PKK59692.1"/>
    </source>
</evidence>
<reference evidence="1 2" key="1">
    <citation type="submission" date="2016-04" db="EMBL/GenBank/DDBJ databases">
        <title>Genome analyses suggest a sexual origin of heterokaryosis in a supposedly ancient asexual fungus.</title>
        <authorList>
            <person name="Ropars J."/>
            <person name="Sedzielewska K."/>
            <person name="Noel J."/>
            <person name="Charron P."/>
            <person name="Farinelli L."/>
            <person name="Marton T."/>
            <person name="Kruger M."/>
            <person name="Pelin A."/>
            <person name="Brachmann A."/>
            <person name="Corradi N."/>
        </authorList>
    </citation>
    <scope>NUCLEOTIDE SEQUENCE [LARGE SCALE GENOMIC DNA]</scope>
    <source>
        <strain evidence="1 2">C2</strain>
    </source>
</reference>